<dbReference type="Gene3D" id="3.30.40.10">
    <property type="entry name" value="Zinc/RING finger domain, C3HC4 (zinc finger)"/>
    <property type="match status" value="1"/>
</dbReference>
<evidence type="ECO:0000313" key="13">
    <source>
        <dbReference type="EMBL" id="OCK76674.1"/>
    </source>
</evidence>
<feature type="compositionally biased region" description="Low complexity" evidence="11">
    <location>
        <begin position="167"/>
        <end position="182"/>
    </location>
</feature>
<evidence type="ECO:0000256" key="10">
    <source>
        <dbReference type="PROSITE-ProRule" id="PRU00452"/>
    </source>
</evidence>
<gene>
    <name evidence="13" type="ORF">K432DRAFT_436923</name>
</gene>
<evidence type="ECO:0000256" key="6">
    <source>
        <dbReference type="ARBA" id="ARBA00022771"/>
    </source>
</evidence>
<dbReference type="GO" id="GO:0061665">
    <property type="term" value="F:SUMO ligase activity"/>
    <property type="evidence" value="ECO:0007669"/>
    <property type="project" value="TreeGrafter"/>
</dbReference>
<evidence type="ECO:0000256" key="8">
    <source>
        <dbReference type="ARBA" id="ARBA00022833"/>
    </source>
</evidence>
<feature type="region of interest" description="Disordered" evidence="11">
    <location>
        <begin position="263"/>
        <end position="317"/>
    </location>
</feature>
<evidence type="ECO:0000256" key="4">
    <source>
        <dbReference type="ARBA" id="ARBA00022679"/>
    </source>
</evidence>
<feature type="compositionally biased region" description="Polar residues" evidence="11">
    <location>
        <begin position="276"/>
        <end position="286"/>
    </location>
</feature>
<keyword evidence="4" id="KW-0808">Transferase</keyword>
<keyword evidence="14" id="KW-1185">Reference proteome</keyword>
<accession>A0A8E2E3U0</accession>
<feature type="domain" description="SP-RING-type" evidence="12">
    <location>
        <begin position="317"/>
        <end position="411"/>
    </location>
</feature>
<organism evidence="13 14">
    <name type="scientific">Lepidopterella palustris CBS 459.81</name>
    <dbReference type="NCBI Taxonomy" id="1314670"/>
    <lineage>
        <taxon>Eukaryota</taxon>
        <taxon>Fungi</taxon>
        <taxon>Dikarya</taxon>
        <taxon>Ascomycota</taxon>
        <taxon>Pezizomycotina</taxon>
        <taxon>Dothideomycetes</taxon>
        <taxon>Pleosporomycetidae</taxon>
        <taxon>Mytilinidiales</taxon>
        <taxon>Argynnaceae</taxon>
        <taxon>Lepidopterella</taxon>
    </lineage>
</organism>
<keyword evidence="7" id="KW-0833">Ubl conjugation pathway</keyword>
<dbReference type="InterPro" id="IPR013083">
    <property type="entry name" value="Znf_RING/FYVE/PHD"/>
</dbReference>
<dbReference type="PANTHER" id="PTHR21330">
    <property type="entry name" value="E3 SUMO-PROTEIN LIGASE NSE2"/>
    <property type="match status" value="1"/>
</dbReference>
<dbReference type="OrthoDB" id="756301at2759"/>
<keyword evidence="6 10" id="KW-0863">Zinc-finger</keyword>
<dbReference type="PANTHER" id="PTHR21330:SF1">
    <property type="entry name" value="E3 SUMO-PROTEIN LIGASE NSE2"/>
    <property type="match status" value="1"/>
</dbReference>
<protein>
    <recommendedName>
        <fullName evidence="12">SP-RING-type domain-containing protein</fullName>
    </recommendedName>
</protein>
<dbReference type="Pfam" id="PF11789">
    <property type="entry name" value="zf-Nse"/>
    <property type="match status" value="1"/>
</dbReference>
<feature type="compositionally biased region" description="Polar residues" evidence="11">
    <location>
        <begin position="1"/>
        <end position="12"/>
    </location>
</feature>
<keyword evidence="9" id="KW-0539">Nucleus</keyword>
<evidence type="ECO:0000256" key="9">
    <source>
        <dbReference type="ARBA" id="ARBA00023242"/>
    </source>
</evidence>
<dbReference type="GO" id="GO:0008270">
    <property type="term" value="F:zinc ion binding"/>
    <property type="evidence" value="ECO:0007669"/>
    <property type="project" value="UniProtKB-KW"/>
</dbReference>
<feature type="compositionally biased region" description="Low complexity" evidence="11">
    <location>
        <begin position="442"/>
        <end position="457"/>
    </location>
</feature>
<dbReference type="PROSITE" id="PS51044">
    <property type="entry name" value="ZF_SP_RING"/>
    <property type="match status" value="1"/>
</dbReference>
<evidence type="ECO:0000256" key="2">
    <source>
        <dbReference type="ARBA" id="ARBA00004718"/>
    </source>
</evidence>
<proteinExistence type="inferred from homology"/>
<comment type="subcellular location">
    <subcellularLocation>
        <location evidence="1">Nucleus</location>
    </subcellularLocation>
</comment>
<dbReference type="GO" id="GO:0016925">
    <property type="term" value="P:protein sumoylation"/>
    <property type="evidence" value="ECO:0007669"/>
    <property type="project" value="UniProtKB-UniPathway"/>
</dbReference>
<evidence type="ECO:0000256" key="3">
    <source>
        <dbReference type="ARBA" id="ARBA00008212"/>
    </source>
</evidence>
<dbReference type="GO" id="GO:0005634">
    <property type="term" value="C:nucleus"/>
    <property type="evidence" value="ECO:0007669"/>
    <property type="project" value="UniProtKB-SubCell"/>
</dbReference>
<evidence type="ECO:0000313" key="14">
    <source>
        <dbReference type="Proteomes" id="UP000250266"/>
    </source>
</evidence>
<dbReference type="Proteomes" id="UP000250266">
    <property type="component" value="Unassembled WGS sequence"/>
</dbReference>
<evidence type="ECO:0000256" key="11">
    <source>
        <dbReference type="SAM" id="MobiDB-lite"/>
    </source>
</evidence>
<sequence length="488" mass="53100">MSSRQRQRQSTAPAPRPSGAHRATPASSSALDLPPYEPPSHPLSNTAQAALNSFHHPHSLTKLKKHYTDATEAVINTAGLINDALHDREEHVRKRKLKRARLAENGDACILGEGDDGEAELEALRAKVDAMTQRMEKSVRQIIDGRVYVEDLEGNLNYLKQNAMQLTQQQSQMQQTQQMQRSHAQRQRQRRRDSADDDEDDEDEEAYSPSPTPLDDPNIEITGPSILLSTRLAASKTKYQALPHSTRYAQNNTYIGFRRMVHDAQHPGDDAPPLPNATSWFTSSGSPAPGITSREQLTGPAGGRKGEGGAGGGEEDSDDDIAIAREKLSTKCPLTLQEFRDPVTSAKCPHSFEREAILEMVRASVVRVGQQGGRAGERGVQCPVTGCDEMLTASDLRPDALLIRRIRRIQQSRNQASSDEDDEQINPASMGSTMRRAEQLISSPSSVGRGSASASTGRGSGGAATEQMPPQSSVVVDLGGSSDEEMED</sequence>
<name>A0A8E2E3U0_9PEZI</name>
<evidence type="ECO:0000256" key="5">
    <source>
        <dbReference type="ARBA" id="ARBA00022723"/>
    </source>
</evidence>
<dbReference type="AlphaFoldDB" id="A0A8E2E3U0"/>
<dbReference type="SUPFAM" id="SSF57850">
    <property type="entry name" value="RING/U-box"/>
    <property type="match status" value="1"/>
</dbReference>
<dbReference type="GO" id="GO:0030915">
    <property type="term" value="C:Smc5-Smc6 complex"/>
    <property type="evidence" value="ECO:0007669"/>
    <property type="project" value="InterPro"/>
</dbReference>
<evidence type="ECO:0000256" key="1">
    <source>
        <dbReference type="ARBA" id="ARBA00004123"/>
    </source>
</evidence>
<feature type="region of interest" description="Disordered" evidence="11">
    <location>
        <begin position="1"/>
        <end position="45"/>
    </location>
</feature>
<dbReference type="EMBL" id="KV745190">
    <property type="protein sequence ID" value="OCK76674.1"/>
    <property type="molecule type" value="Genomic_DNA"/>
</dbReference>
<comment type="pathway">
    <text evidence="2">Protein modification; protein sumoylation.</text>
</comment>
<dbReference type="InterPro" id="IPR004181">
    <property type="entry name" value="Znf_MIZ"/>
</dbReference>
<evidence type="ECO:0000256" key="7">
    <source>
        <dbReference type="ARBA" id="ARBA00022786"/>
    </source>
</evidence>
<feature type="region of interest" description="Disordered" evidence="11">
    <location>
        <begin position="167"/>
        <end position="222"/>
    </location>
</feature>
<keyword evidence="8" id="KW-0862">Zinc</keyword>
<feature type="compositionally biased region" description="Acidic residues" evidence="11">
    <location>
        <begin position="195"/>
        <end position="206"/>
    </location>
</feature>
<evidence type="ECO:0000259" key="12">
    <source>
        <dbReference type="PROSITE" id="PS51044"/>
    </source>
</evidence>
<keyword evidence="5" id="KW-0479">Metal-binding</keyword>
<dbReference type="CDD" id="cd16651">
    <property type="entry name" value="SPL-RING_NSE2"/>
    <property type="match status" value="1"/>
</dbReference>
<dbReference type="UniPathway" id="UPA00886"/>
<comment type="similarity">
    <text evidence="3">Belongs to the NSE2 family.</text>
</comment>
<dbReference type="GO" id="GO:0000724">
    <property type="term" value="P:double-strand break repair via homologous recombination"/>
    <property type="evidence" value="ECO:0007669"/>
    <property type="project" value="InterPro"/>
</dbReference>
<feature type="compositionally biased region" description="Low complexity" evidence="11">
    <location>
        <begin position="472"/>
        <end position="481"/>
    </location>
</feature>
<dbReference type="InterPro" id="IPR026846">
    <property type="entry name" value="Nse2(Mms21)"/>
</dbReference>
<reference evidence="13 14" key="1">
    <citation type="journal article" date="2016" name="Nat. Commun.">
        <title>Ectomycorrhizal ecology is imprinted in the genome of the dominant symbiotic fungus Cenococcum geophilum.</title>
        <authorList>
            <consortium name="DOE Joint Genome Institute"/>
            <person name="Peter M."/>
            <person name="Kohler A."/>
            <person name="Ohm R.A."/>
            <person name="Kuo A."/>
            <person name="Krutzmann J."/>
            <person name="Morin E."/>
            <person name="Arend M."/>
            <person name="Barry K.W."/>
            <person name="Binder M."/>
            <person name="Choi C."/>
            <person name="Clum A."/>
            <person name="Copeland A."/>
            <person name="Grisel N."/>
            <person name="Haridas S."/>
            <person name="Kipfer T."/>
            <person name="LaButti K."/>
            <person name="Lindquist E."/>
            <person name="Lipzen A."/>
            <person name="Maire R."/>
            <person name="Meier B."/>
            <person name="Mihaltcheva S."/>
            <person name="Molinier V."/>
            <person name="Murat C."/>
            <person name="Poggeler S."/>
            <person name="Quandt C.A."/>
            <person name="Sperisen C."/>
            <person name="Tritt A."/>
            <person name="Tisserant E."/>
            <person name="Crous P.W."/>
            <person name="Henrissat B."/>
            <person name="Nehls U."/>
            <person name="Egli S."/>
            <person name="Spatafora J.W."/>
            <person name="Grigoriev I.V."/>
            <person name="Martin F.M."/>
        </authorList>
    </citation>
    <scope>NUCLEOTIDE SEQUENCE [LARGE SCALE GENOMIC DNA]</scope>
    <source>
        <strain evidence="13 14">CBS 459.81</strain>
    </source>
</reference>
<feature type="region of interest" description="Disordered" evidence="11">
    <location>
        <begin position="411"/>
        <end position="488"/>
    </location>
</feature>
<feature type="compositionally biased region" description="Gly residues" evidence="11">
    <location>
        <begin position="300"/>
        <end position="312"/>
    </location>
</feature>